<proteinExistence type="predicted"/>
<gene>
    <name evidence="1" type="ORF">AWB76_07216</name>
</gene>
<accession>A0A158DQ81</accession>
<protein>
    <submittedName>
        <fullName evidence="1">Uncharacterized protein</fullName>
    </submittedName>
</protein>
<organism evidence="1 2">
    <name type="scientific">Caballeronia temeraria</name>
    <dbReference type="NCBI Taxonomy" id="1777137"/>
    <lineage>
        <taxon>Bacteria</taxon>
        <taxon>Pseudomonadati</taxon>
        <taxon>Pseudomonadota</taxon>
        <taxon>Betaproteobacteria</taxon>
        <taxon>Burkholderiales</taxon>
        <taxon>Burkholderiaceae</taxon>
        <taxon>Caballeronia</taxon>
    </lineage>
</organism>
<reference evidence="2" key="1">
    <citation type="submission" date="2016-01" db="EMBL/GenBank/DDBJ databases">
        <authorList>
            <person name="Peeters Charlotte."/>
        </authorList>
    </citation>
    <scope>NUCLEOTIDE SEQUENCE [LARGE SCALE GENOMIC DNA]</scope>
</reference>
<name>A0A158DQ81_9BURK</name>
<evidence type="ECO:0000313" key="2">
    <source>
        <dbReference type="Proteomes" id="UP000054624"/>
    </source>
</evidence>
<dbReference type="Proteomes" id="UP000054624">
    <property type="component" value="Unassembled WGS sequence"/>
</dbReference>
<dbReference type="RefSeq" id="WP_061164745.1">
    <property type="nucleotide sequence ID" value="NZ_FCOI02000046.1"/>
</dbReference>
<keyword evidence="2" id="KW-1185">Reference proteome</keyword>
<dbReference type="STRING" id="1777137.AWB76_07216"/>
<sequence>MDEQTLILQRGTAAEELLANEAFIVVVNELYNQRFAEITGSDIGDTKKREQCFLQIRALQDISTELRSWVHNKDSLLSPTEE</sequence>
<evidence type="ECO:0000313" key="1">
    <source>
        <dbReference type="EMBL" id="SAK95907.1"/>
    </source>
</evidence>
<dbReference type="EMBL" id="FCOI02000046">
    <property type="protein sequence ID" value="SAK95907.1"/>
    <property type="molecule type" value="Genomic_DNA"/>
</dbReference>
<dbReference type="AlphaFoldDB" id="A0A158DQ81"/>